<dbReference type="InterPro" id="IPR036390">
    <property type="entry name" value="WH_DNA-bd_sf"/>
</dbReference>
<dbReference type="GO" id="GO:0045892">
    <property type="term" value="P:negative regulation of DNA-templated transcription"/>
    <property type="evidence" value="ECO:0007669"/>
    <property type="project" value="TreeGrafter"/>
</dbReference>
<dbReference type="EMBL" id="VKLS01000241">
    <property type="protein sequence ID" value="TSB37293.1"/>
    <property type="molecule type" value="Genomic_DNA"/>
</dbReference>
<dbReference type="AlphaFoldDB" id="A0A553Z788"/>
<keyword evidence="6" id="KW-1185">Reference proteome</keyword>
<dbReference type="SUPFAM" id="SSF46785">
    <property type="entry name" value="Winged helix' DNA-binding domain"/>
    <property type="match status" value="1"/>
</dbReference>
<proteinExistence type="predicted"/>
<sequence length="248" mass="26504">MSPKVERPLPPYLQILQAIRSQIADGVLREGEPVPSERQISSDWGVSRATATKVLAALRSEGLVQSVQGVGTIVSPQPPVGTSAQDRFTTMRRTGRIYAPGEHAKIVTATLVEASEAIASALGVELGAPVIERQRVTYQGDDAVSASHSWFDGALADDAPKLLLTERLVEGTPGYIQSTTGRTACRGRDQVTGRAATQVDAERLGVPEGAPVRAGRNWLYDTEGGVIEYGESVSLAGRWASYEYDISN</sequence>
<dbReference type="Gene3D" id="3.40.1410.10">
    <property type="entry name" value="Chorismate lyase-like"/>
    <property type="match status" value="1"/>
</dbReference>
<dbReference type="Gene3D" id="1.10.10.10">
    <property type="entry name" value="Winged helix-like DNA-binding domain superfamily/Winged helix DNA-binding domain"/>
    <property type="match status" value="1"/>
</dbReference>
<dbReference type="GO" id="GO:0003700">
    <property type="term" value="F:DNA-binding transcription factor activity"/>
    <property type="evidence" value="ECO:0007669"/>
    <property type="project" value="InterPro"/>
</dbReference>
<dbReference type="Pfam" id="PF00392">
    <property type="entry name" value="GntR"/>
    <property type="match status" value="1"/>
</dbReference>
<dbReference type="PANTHER" id="PTHR44846">
    <property type="entry name" value="MANNOSYL-D-GLYCERATE TRANSPORT/METABOLISM SYSTEM REPRESSOR MNGR-RELATED"/>
    <property type="match status" value="1"/>
</dbReference>
<dbReference type="InterPro" id="IPR011663">
    <property type="entry name" value="UTRA"/>
</dbReference>
<protein>
    <submittedName>
        <fullName evidence="5">GntR family transcriptional regulator</fullName>
    </submittedName>
</protein>
<dbReference type="CDD" id="cd07377">
    <property type="entry name" value="WHTH_GntR"/>
    <property type="match status" value="1"/>
</dbReference>
<dbReference type="InterPro" id="IPR000524">
    <property type="entry name" value="Tscrpt_reg_HTH_GntR"/>
</dbReference>
<evidence type="ECO:0000259" key="4">
    <source>
        <dbReference type="PROSITE" id="PS50949"/>
    </source>
</evidence>
<dbReference type="SMART" id="SM00866">
    <property type="entry name" value="UTRA"/>
    <property type="match status" value="1"/>
</dbReference>
<comment type="caution">
    <text evidence="5">The sequence shown here is derived from an EMBL/GenBank/DDBJ whole genome shotgun (WGS) entry which is preliminary data.</text>
</comment>
<dbReference type="PANTHER" id="PTHR44846:SF17">
    <property type="entry name" value="GNTR-FAMILY TRANSCRIPTIONAL REGULATOR"/>
    <property type="match status" value="1"/>
</dbReference>
<reference evidence="5 6" key="1">
    <citation type="submission" date="2019-07" db="EMBL/GenBank/DDBJ databases">
        <title>Draft genome for Streptomyces benahoarensis MZ03-48.</title>
        <authorList>
            <person name="Gonzalez-Pimentel J.L."/>
        </authorList>
    </citation>
    <scope>NUCLEOTIDE SEQUENCE [LARGE SCALE GENOMIC DNA]</scope>
    <source>
        <strain evidence="5 6">MZ03-48</strain>
    </source>
</reference>
<dbReference type="InterPro" id="IPR028978">
    <property type="entry name" value="Chorismate_lyase_/UTRA_dom_sf"/>
</dbReference>
<dbReference type="InterPro" id="IPR036388">
    <property type="entry name" value="WH-like_DNA-bd_sf"/>
</dbReference>
<dbReference type="Pfam" id="PF07702">
    <property type="entry name" value="UTRA"/>
    <property type="match status" value="1"/>
</dbReference>
<evidence type="ECO:0000256" key="1">
    <source>
        <dbReference type="ARBA" id="ARBA00023015"/>
    </source>
</evidence>
<dbReference type="Proteomes" id="UP000320888">
    <property type="component" value="Unassembled WGS sequence"/>
</dbReference>
<dbReference type="OrthoDB" id="3192286at2"/>
<evidence type="ECO:0000313" key="6">
    <source>
        <dbReference type="Proteomes" id="UP000320888"/>
    </source>
</evidence>
<name>A0A553Z788_9ACTN</name>
<accession>A0A553Z788</accession>
<keyword evidence="1" id="KW-0805">Transcription regulation</keyword>
<dbReference type="GO" id="GO:0003677">
    <property type="term" value="F:DNA binding"/>
    <property type="evidence" value="ECO:0007669"/>
    <property type="project" value="UniProtKB-KW"/>
</dbReference>
<dbReference type="InterPro" id="IPR050679">
    <property type="entry name" value="Bact_HTH_transcr_reg"/>
</dbReference>
<dbReference type="SUPFAM" id="SSF64288">
    <property type="entry name" value="Chorismate lyase-like"/>
    <property type="match status" value="1"/>
</dbReference>
<dbReference type="RefSeq" id="WP_143942114.1">
    <property type="nucleotide sequence ID" value="NZ_VKLS01000241.1"/>
</dbReference>
<evidence type="ECO:0000256" key="2">
    <source>
        <dbReference type="ARBA" id="ARBA00023125"/>
    </source>
</evidence>
<keyword evidence="2" id="KW-0238">DNA-binding</keyword>
<feature type="domain" description="HTH gntR-type" evidence="4">
    <location>
        <begin position="9"/>
        <end position="77"/>
    </location>
</feature>
<evidence type="ECO:0000313" key="5">
    <source>
        <dbReference type="EMBL" id="TSB37293.1"/>
    </source>
</evidence>
<evidence type="ECO:0000256" key="3">
    <source>
        <dbReference type="ARBA" id="ARBA00023163"/>
    </source>
</evidence>
<dbReference type="PROSITE" id="PS50949">
    <property type="entry name" value="HTH_GNTR"/>
    <property type="match status" value="1"/>
</dbReference>
<keyword evidence="3" id="KW-0804">Transcription</keyword>
<gene>
    <name evidence="5" type="ORF">FNZ23_18625</name>
</gene>
<dbReference type="SMART" id="SM00345">
    <property type="entry name" value="HTH_GNTR"/>
    <property type="match status" value="1"/>
</dbReference>
<dbReference type="PRINTS" id="PR00035">
    <property type="entry name" value="HTHGNTR"/>
</dbReference>
<organism evidence="5 6">
    <name type="scientific">Streptomyces benahoarensis</name>
    <dbReference type="NCBI Taxonomy" id="2595054"/>
    <lineage>
        <taxon>Bacteria</taxon>
        <taxon>Bacillati</taxon>
        <taxon>Actinomycetota</taxon>
        <taxon>Actinomycetes</taxon>
        <taxon>Kitasatosporales</taxon>
        <taxon>Streptomycetaceae</taxon>
        <taxon>Streptomyces</taxon>
    </lineage>
</organism>